<dbReference type="InterPro" id="IPR036163">
    <property type="entry name" value="HMA_dom_sf"/>
</dbReference>
<dbReference type="Gene3D" id="3.30.70.100">
    <property type="match status" value="1"/>
</dbReference>
<accession>A0ABQ3WUF6</accession>
<dbReference type="Pfam" id="PF00403">
    <property type="entry name" value="HMA"/>
    <property type="match status" value="1"/>
</dbReference>
<dbReference type="EMBL" id="BOMF01000136">
    <property type="protein sequence ID" value="GID49862.1"/>
    <property type="molecule type" value="Genomic_DNA"/>
</dbReference>
<reference evidence="2" key="1">
    <citation type="submission" date="2021-01" db="EMBL/GenBank/DDBJ databases">
        <title>Whole genome shotgun sequence of Actinoplanes capillaceus NBRC 16408.</title>
        <authorList>
            <person name="Komaki H."/>
            <person name="Tamura T."/>
        </authorList>
    </citation>
    <scope>NUCLEOTIDE SEQUENCE [LARGE SCALE GENOMIC DNA]</scope>
    <source>
        <strain evidence="2">NBRC 16408</strain>
    </source>
</reference>
<dbReference type="SUPFAM" id="SSF55008">
    <property type="entry name" value="HMA, heavy metal-associated domain"/>
    <property type="match status" value="1"/>
</dbReference>
<name>A0ABQ3WUF6_9ACTN</name>
<comment type="caution">
    <text evidence="2">The sequence shown here is derived from an EMBL/GenBank/DDBJ whole genome shotgun (WGS) entry which is preliminary data.</text>
</comment>
<evidence type="ECO:0000259" key="1">
    <source>
        <dbReference type="PROSITE" id="PS50846"/>
    </source>
</evidence>
<gene>
    <name evidence="2" type="ORF">Aca07nite_71370</name>
</gene>
<feature type="domain" description="HMA" evidence="1">
    <location>
        <begin position="4"/>
        <end position="70"/>
    </location>
</feature>
<dbReference type="InterPro" id="IPR006121">
    <property type="entry name" value="HMA_dom"/>
</dbReference>
<evidence type="ECO:0000313" key="2">
    <source>
        <dbReference type="EMBL" id="GID49862.1"/>
    </source>
</evidence>
<organism evidence="2">
    <name type="scientific">Actinoplanes campanulatus</name>
    <dbReference type="NCBI Taxonomy" id="113559"/>
    <lineage>
        <taxon>Bacteria</taxon>
        <taxon>Bacillati</taxon>
        <taxon>Actinomycetota</taxon>
        <taxon>Actinomycetes</taxon>
        <taxon>Micromonosporales</taxon>
        <taxon>Micromonosporaceae</taxon>
        <taxon>Actinoplanes</taxon>
    </lineage>
</organism>
<dbReference type="RefSeq" id="WP_204299943.1">
    <property type="nucleotide sequence ID" value="NZ_BAAAGQ010000038.1"/>
</dbReference>
<protein>
    <recommendedName>
        <fullName evidence="1">HMA domain-containing protein</fullName>
    </recommendedName>
</protein>
<sequence length="74" mass="7675">MTSTTYTFAVTGMHCGSCGLLIDDALEEIDGVDRAQTSVRAGRTVVDADPAVVQAATLLAVIETAGYRAVLVTD</sequence>
<dbReference type="PROSITE" id="PS50846">
    <property type="entry name" value="HMA_2"/>
    <property type="match status" value="1"/>
</dbReference>
<proteinExistence type="predicted"/>
<dbReference type="CDD" id="cd00371">
    <property type="entry name" value="HMA"/>
    <property type="match status" value="1"/>
</dbReference>